<organism evidence="1">
    <name type="scientific">Myoviridae sp. ctu2j3</name>
    <dbReference type="NCBI Taxonomy" id="2825197"/>
    <lineage>
        <taxon>Viruses</taxon>
        <taxon>Duplodnaviria</taxon>
        <taxon>Heunggongvirae</taxon>
        <taxon>Uroviricota</taxon>
        <taxon>Caudoviricetes</taxon>
    </lineage>
</organism>
<reference evidence="1" key="1">
    <citation type="journal article" date="2021" name="Proc. Natl. Acad. Sci. U.S.A.">
        <title>A Catalog of Tens of Thousands of Viruses from Human Metagenomes Reveals Hidden Associations with Chronic Diseases.</title>
        <authorList>
            <person name="Tisza M.J."/>
            <person name="Buck C.B."/>
        </authorList>
    </citation>
    <scope>NUCLEOTIDE SEQUENCE</scope>
    <source>
        <strain evidence="1">Ctu2j3</strain>
    </source>
</reference>
<protein>
    <submittedName>
        <fullName evidence="1">Uncharacterized protein</fullName>
    </submittedName>
</protein>
<evidence type="ECO:0000313" key="1">
    <source>
        <dbReference type="EMBL" id="DAF94153.1"/>
    </source>
</evidence>
<proteinExistence type="predicted"/>
<dbReference type="EMBL" id="BK016090">
    <property type="protein sequence ID" value="DAF94258.1"/>
    <property type="molecule type" value="Genomic_DNA"/>
</dbReference>
<sequence length="73" mass="8456">MRPLMMDKRHNIGESKSLHVAAGSTQRNRIGRTLLHSGFCYYCYERVHSPYLFCDDVCCGDYEKEMLVTHAGR</sequence>
<dbReference type="EMBL" id="BK016090">
    <property type="protein sequence ID" value="DAF94153.1"/>
    <property type="molecule type" value="Genomic_DNA"/>
</dbReference>
<accession>A0A8S5UI29</accession>
<name>A0A8S5UI29_9CAUD</name>